<reference evidence="2 3" key="1">
    <citation type="journal article" date="2018" name="Nat. Ecol. Evol.">
        <title>Shark genomes provide insights into elasmobranch evolution and the origin of vertebrates.</title>
        <authorList>
            <person name="Hara Y"/>
            <person name="Yamaguchi K"/>
            <person name="Onimaru K"/>
            <person name="Kadota M"/>
            <person name="Koyanagi M"/>
            <person name="Keeley SD"/>
            <person name="Tatsumi K"/>
            <person name="Tanaka K"/>
            <person name="Motone F"/>
            <person name="Kageyama Y"/>
            <person name="Nozu R"/>
            <person name="Adachi N"/>
            <person name="Nishimura O"/>
            <person name="Nakagawa R"/>
            <person name="Tanegashima C"/>
            <person name="Kiyatake I"/>
            <person name="Matsumoto R"/>
            <person name="Murakumo K"/>
            <person name="Nishida K"/>
            <person name="Terakita A"/>
            <person name="Kuratani S"/>
            <person name="Sato K"/>
            <person name="Hyodo S Kuraku.S."/>
        </authorList>
    </citation>
    <scope>NUCLEOTIDE SEQUENCE [LARGE SCALE GENOMIC DNA]</scope>
</reference>
<organism evidence="2 3">
    <name type="scientific">Chiloscyllium punctatum</name>
    <name type="common">Brownbanded bambooshark</name>
    <name type="synonym">Hemiscyllium punctatum</name>
    <dbReference type="NCBI Taxonomy" id="137246"/>
    <lineage>
        <taxon>Eukaryota</taxon>
        <taxon>Metazoa</taxon>
        <taxon>Chordata</taxon>
        <taxon>Craniata</taxon>
        <taxon>Vertebrata</taxon>
        <taxon>Chondrichthyes</taxon>
        <taxon>Elasmobranchii</taxon>
        <taxon>Galeomorphii</taxon>
        <taxon>Galeoidea</taxon>
        <taxon>Orectolobiformes</taxon>
        <taxon>Hemiscylliidae</taxon>
        <taxon>Chiloscyllium</taxon>
    </lineage>
</organism>
<dbReference type="Proteomes" id="UP000287033">
    <property type="component" value="Unassembled WGS sequence"/>
</dbReference>
<protein>
    <submittedName>
        <fullName evidence="2">Uncharacterized protein</fullName>
    </submittedName>
</protein>
<evidence type="ECO:0000313" key="2">
    <source>
        <dbReference type="EMBL" id="GCC33223.1"/>
    </source>
</evidence>
<dbReference type="EMBL" id="BEZZ01000495">
    <property type="protein sequence ID" value="GCC33223.1"/>
    <property type="molecule type" value="Genomic_DNA"/>
</dbReference>
<gene>
    <name evidence="2" type="ORF">chiPu_0011691</name>
</gene>
<feature type="compositionally biased region" description="Polar residues" evidence="1">
    <location>
        <begin position="13"/>
        <end position="22"/>
    </location>
</feature>
<proteinExistence type="predicted"/>
<comment type="caution">
    <text evidence="2">The sequence shown here is derived from an EMBL/GenBank/DDBJ whole genome shotgun (WGS) entry which is preliminary data.</text>
</comment>
<evidence type="ECO:0000313" key="3">
    <source>
        <dbReference type="Proteomes" id="UP000287033"/>
    </source>
</evidence>
<keyword evidence="3" id="KW-1185">Reference proteome</keyword>
<evidence type="ECO:0000256" key="1">
    <source>
        <dbReference type="SAM" id="MobiDB-lite"/>
    </source>
</evidence>
<sequence length="84" mass="9421">MSSGERMRFNRLSRVNTGLGPNQAQVLNQSGSRILRPIRAFPSTTNHIGIPLAPPQYVAIVLLQVFKYVAPKSAFLKTLWTNQR</sequence>
<feature type="region of interest" description="Disordered" evidence="1">
    <location>
        <begin position="1"/>
        <end position="22"/>
    </location>
</feature>
<name>A0A401SS91_CHIPU</name>
<dbReference type="AlphaFoldDB" id="A0A401SS91"/>
<accession>A0A401SS91</accession>